<dbReference type="Gene3D" id="2.30.30.190">
    <property type="entry name" value="CAP Gly-rich-like domain"/>
    <property type="match status" value="1"/>
</dbReference>
<feature type="compositionally biased region" description="Low complexity" evidence="2">
    <location>
        <begin position="897"/>
        <end position="909"/>
    </location>
</feature>
<evidence type="ECO:0000313" key="4">
    <source>
        <dbReference type="EMBL" id="KAG7091605.1"/>
    </source>
</evidence>
<feature type="region of interest" description="Disordered" evidence="2">
    <location>
        <begin position="68"/>
        <end position="127"/>
    </location>
</feature>
<feature type="region of interest" description="Disordered" evidence="2">
    <location>
        <begin position="673"/>
        <end position="703"/>
    </location>
</feature>
<feature type="compositionally biased region" description="Low complexity" evidence="2">
    <location>
        <begin position="541"/>
        <end position="556"/>
    </location>
</feature>
<feature type="compositionally biased region" description="Low complexity" evidence="2">
    <location>
        <begin position="581"/>
        <end position="614"/>
    </location>
</feature>
<dbReference type="InterPro" id="IPR000938">
    <property type="entry name" value="CAP-Gly_domain"/>
</dbReference>
<dbReference type="PROSITE" id="PS50245">
    <property type="entry name" value="CAP_GLY_2"/>
    <property type="match status" value="1"/>
</dbReference>
<feature type="region of interest" description="Disordered" evidence="2">
    <location>
        <begin position="1"/>
        <end position="48"/>
    </location>
</feature>
<feature type="region of interest" description="Disordered" evidence="2">
    <location>
        <begin position="871"/>
        <end position="923"/>
    </location>
</feature>
<dbReference type="PANTHER" id="PTHR18916">
    <property type="entry name" value="DYNACTIN 1-RELATED MICROTUBULE-BINDING"/>
    <property type="match status" value="1"/>
</dbReference>
<dbReference type="EMBL" id="CM032186">
    <property type="protein sequence ID" value="KAG7091605.1"/>
    <property type="molecule type" value="Genomic_DNA"/>
</dbReference>
<feature type="compositionally biased region" description="Polar residues" evidence="2">
    <location>
        <begin position="261"/>
        <end position="281"/>
    </location>
</feature>
<evidence type="ECO:0000256" key="2">
    <source>
        <dbReference type="SAM" id="MobiDB-lite"/>
    </source>
</evidence>
<evidence type="ECO:0000313" key="5">
    <source>
        <dbReference type="Proteomes" id="UP001049176"/>
    </source>
</evidence>
<dbReference type="SUPFAM" id="SSF74924">
    <property type="entry name" value="Cap-Gly domain"/>
    <property type="match status" value="1"/>
</dbReference>
<feature type="compositionally biased region" description="Low complexity" evidence="2">
    <location>
        <begin position="228"/>
        <end position="238"/>
    </location>
</feature>
<feature type="compositionally biased region" description="Low complexity" evidence="2">
    <location>
        <begin position="365"/>
        <end position="398"/>
    </location>
</feature>
<dbReference type="Gene3D" id="4.10.60.10">
    <property type="entry name" value="Zinc finger, CCHC-type"/>
    <property type="match status" value="1"/>
</dbReference>
<feature type="compositionally biased region" description="Low complexity" evidence="2">
    <location>
        <begin position="484"/>
        <end position="498"/>
    </location>
</feature>
<feature type="region of interest" description="Disordered" evidence="2">
    <location>
        <begin position="780"/>
        <end position="804"/>
    </location>
</feature>
<dbReference type="Proteomes" id="UP001049176">
    <property type="component" value="Chromosome 6"/>
</dbReference>
<feature type="compositionally biased region" description="Low complexity" evidence="2">
    <location>
        <begin position="75"/>
        <end position="97"/>
    </location>
</feature>
<feature type="compositionally biased region" description="Low complexity" evidence="2">
    <location>
        <begin position="33"/>
        <end position="48"/>
    </location>
</feature>
<dbReference type="KEGG" id="more:E1B28_010624"/>
<feature type="domain" description="CAP-Gly" evidence="3">
    <location>
        <begin position="156"/>
        <end position="201"/>
    </location>
</feature>
<proteinExistence type="predicted"/>
<dbReference type="Pfam" id="PF01302">
    <property type="entry name" value="CAP_GLY"/>
    <property type="match status" value="1"/>
</dbReference>
<feature type="compositionally biased region" description="Polar residues" evidence="2">
    <location>
        <begin position="441"/>
        <end position="454"/>
    </location>
</feature>
<feature type="compositionally biased region" description="Polar residues" evidence="2">
    <location>
        <begin position="399"/>
        <end position="408"/>
    </location>
</feature>
<name>A0A9P7RXN1_9AGAR</name>
<keyword evidence="5" id="KW-1185">Reference proteome</keyword>
<feature type="region of interest" description="Disordered" evidence="2">
    <location>
        <begin position="531"/>
        <end position="637"/>
    </location>
</feature>
<gene>
    <name evidence="4" type="ORF">E1B28_010624</name>
</gene>
<feature type="compositionally biased region" description="Low complexity" evidence="2">
    <location>
        <begin position="417"/>
        <end position="430"/>
    </location>
</feature>
<feature type="region of interest" description="Disordered" evidence="2">
    <location>
        <begin position="1290"/>
        <end position="1330"/>
    </location>
</feature>
<dbReference type="RefSeq" id="XP_043008075.1">
    <property type="nucleotide sequence ID" value="XM_043155603.1"/>
</dbReference>
<organism evidence="4 5">
    <name type="scientific">Marasmius oreades</name>
    <name type="common">fairy-ring Marasmius</name>
    <dbReference type="NCBI Taxonomy" id="181124"/>
    <lineage>
        <taxon>Eukaryota</taxon>
        <taxon>Fungi</taxon>
        <taxon>Dikarya</taxon>
        <taxon>Basidiomycota</taxon>
        <taxon>Agaricomycotina</taxon>
        <taxon>Agaricomycetes</taxon>
        <taxon>Agaricomycetidae</taxon>
        <taxon>Agaricales</taxon>
        <taxon>Marasmiineae</taxon>
        <taxon>Marasmiaceae</taxon>
        <taxon>Marasmius</taxon>
    </lineage>
</organism>
<reference evidence="4" key="1">
    <citation type="journal article" date="2021" name="Genome Biol. Evol.">
        <title>The assembled and annotated genome of the fairy-ring fungus Marasmius oreades.</title>
        <authorList>
            <person name="Hiltunen M."/>
            <person name="Ament-Velasquez S.L."/>
            <person name="Johannesson H."/>
        </authorList>
    </citation>
    <scope>NUCLEOTIDE SEQUENCE</scope>
    <source>
        <strain evidence="4">03SP1</strain>
    </source>
</reference>
<feature type="compositionally biased region" description="Low complexity" evidence="2">
    <location>
        <begin position="299"/>
        <end position="313"/>
    </location>
</feature>
<evidence type="ECO:0000259" key="3">
    <source>
        <dbReference type="PROSITE" id="PS50245"/>
    </source>
</evidence>
<sequence>MASIKPRQTGLPTPGRPSGGVSGIPTPGLGTRSRSSSQAGSSLPSSSSAAIDEEYMNLAFKNAVRANDPATHRVSSISSSSSANGSSFGRSQSQGSGLNQSMGRAKTPTFARPASRQSDVGLGNTRSASRAGWVPEVGDAVRIESLGFEGVLQYIGDIDGKPGLWAGVELSGGFAGKGKNDGSVAGKQYFTCPPKCGVFVATTKLSPPTVSHPGARPSSVASSRGGRTTPSFTPSTSTAGRITPSSFSVSRGPIGRISYGSGRTTPSTSGRITPSNSTAATGGSPETPALRAARLRVMSKGGSNSTSTSTTRTGMGGLNKSFATPTAKAKPSTINTGNQAPVPVPGVPTPGSRASKYAGMTAKQLSLNKSLSSPISSKSPVTSSLPSPKSTLSPLTVSNTNIPSSVVSPTRIRTKTGVSSSLPGPGSPFSTPKPRLGGTFTVPSSGVSSPTAGNTPKARVPSGVAMPPPPVPLPRFGSGSPMRSVSATSSGSTASLESPTASPTRRARVTDIGLLSSDELEARGKALQERIAGLTGGKVTPSLSSEGSPPQQQQLPPVSPARRGTIVMNGGVRARSRSRSRTATTPAPASPVRRPPSRSAGRSSRPSSVASTRPGSVASGVLGRSGRASVDPSAQLEQMQSRIDALEYENSRLRVKVDDLESGGAVTVAVASGAVAGPSSSSSSPPPSTDESASSSSSAAVELEKQKVVELSAKVEGLESDKNKMGGELRRLEERRAELEVAYDRAEADKERFTLERGELEAAKARLEELNATLQSEKARLGEEKVGLEQEKASAEERNREMEGAKIEVEQKLKKMTVEFEEERRELRERVDELRQAGQETIALYEEKLRQSDVQKYELEDRIVELEAQAASTLSRSTNAKVNGKADGGFGSHHRSSSGASSNTVVSNADTKSTLEDATPIAQTTSQIDTETLQLQLSHLQNKIASLEDLLDDTKSNHEGEVSAFTARLEKAREREEGLRKEVAELKRELGESQREKERGVREGGRRVMEVEEALRESTLNLEEMRAEVEGLRGELSNMNGLAASTSSVTGELQNKLTEAQIRAEQEKEDFLDEIQRLTDKMADWQERCEKLKRLTEDQSAEIEGLKKKVNRDVTINGNTMQSPSTPSKQEKYDKHELNTAKEEIMGLKHIIQDLQKEMLTASQRNKVLESENQLLISEMEQLRQEVKILEDNLDQSILREEENLTIDGTGNGSSDVDALKQTVKEQRLRADVEIEQLRKKLADVEMKNARTTHDLNKEISELEALVEAKIYREDELEQEVERLKEKLIKHDRKKTSKSSTEPDALLEQSKDAPRPASSFSLSHTSNPSVSLQGTGIVCEICEKPGHDIFNCDLLKEDGPLSAKSMTNAAHKAINGDVEEVDLWCEDCEGHGHSAANCPNSEDVF</sequence>
<dbReference type="SMART" id="SM01052">
    <property type="entry name" value="CAP_GLY"/>
    <property type="match status" value="1"/>
</dbReference>
<dbReference type="PANTHER" id="PTHR18916:SF83">
    <property type="entry name" value="TIP ELONGATION PROTEIN 1"/>
    <property type="match status" value="1"/>
</dbReference>
<dbReference type="PROSITE" id="PS00845">
    <property type="entry name" value="CAP_GLY_1"/>
    <property type="match status" value="1"/>
</dbReference>
<dbReference type="OrthoDB" id="2130750at2759"/>
<dbReference type="InterPro" id="IPR036859">
    <property type="entry name" value="CAP-Gly_dom_sf"/>
</dbReference>
<dbReference type="GeneID" id="66079700"/>
<feature type="compositionally biased region" description="Polar residues" evidence="2">
    <location>
        <begin position="1318"/>
        <end position="1330"/>
    </location>
</feature>
<feature type="compositionally biased region" description="Polar residues" evidence="2">
    <location>
        <begin position="239"/>
        <end position="249"/>
    </location>
</feature>
<protein>
    <recommendedName>
        <fullName evidence="3">CAP-Gly domain-containing protein</fullName>
    </recommendedName>
</protein>
<comment type="caution">
    <text evidence="4">The sequence shown here is derived from an EMBL/GenBank/DDBJ whole genome shotgun (WGS) entry which is preliminary data.</text>
</comment>
<feature type="coiled-coil region" evidence="1">
    <location>
        <begin position="930"/>
        <end position="1109"/>
    </location>
</feature>
<keyword evidence="1" id="KW-0175">Coiled coil</keyword>
<feature type="compositionally biased region" description="Low complexity" evidence="2">
    <location>
        <begin position="673"/>
        <end position="700"/>
    </location>
</feature>
<feature type="compositionally biased region" description="Polar residues" evidence="2">
    <location>
        <begin position="871"/>
        <end position="881"/>
    </location>
</feature>
<feature type="region of interest" description="Disordered" evidence="2">
    <location>
        <begin position="205"/>
        <end position="519"/>
    </location>
</feature>
<accession>A0A9P7RXN1</accession>
<evidence type="ECO:0000256" key="1">
    <source>
        <dbReference type="SAM" id="Coils"/>
    </source>
</evidence>